<name>A0A0C9WJQ5_9AGAR</name>
<dbReference type="AlphaFoldDB" id="A0A0C9WJQ5"/>
<organism evidence="1 2">
    <name type="scientific">Laccaria amethystina LaAM-08-1</name>
    <dbReference type="NCBI Taxonomy" id="1095629"/>
    <lineage>
        <taxon>Eukaryota</taxon>
        <taxon>Fungi</taxon>
        <taxon>Dikarya</taxon>
        <taxon>Basidiomycota</taxon>
        <taxon>Agaricomycotina</taxon>
        <taxon>Agaricomycetes</taxon>
        <taxon>Agaricomycetidae</taxon>
        <taxon>Agaricales</taxon>
        <taxon>Agaricineae</taxon>
        <taxon>Hydnangiaceae</taxon>
        <taxon>Laccaria</taxon>
    </lineage>
</organism>
<dbReference type="EMBL" id="KN838767">
    <property type="protein sequence ID" value="KIJ95104.1"/>
    <property type="molecule type" value="Genomic_DNA"/>
</dbReference>
<reference evidence="2" key="2">
    <citation type="submission" date="2015-01" db="EMBL/GenBank/DDBJ databases">
        <title>Evolutionary Origins and Diversification of the Mycorrhizal Mutualists.</title>
        <authorList>
            <consortium name="DOE Joint Genome Institute"/>
            <consortium name="Mycorrhizal Genomics Consortium"/>
            <person name="Kohler A."/>
            <person name="Kuo A."/>
            <person name="Nagy L.G."/>
            <person name="Floudas D."/>
            <person name="Copeland A."/>
            <person name="Barry K.W."/>
            <person name="Cichocki N."/>
            <person name="Veneault-Fourrey C."/>
            <person name="LaButti K."/>
            <person name="Lindquist E.A."/>
            <person name="Lipzen A."/>
            <person name="Lundell T."/>
            <person name="Morin E."/>
            <person name="Murat C."/>
            <person name="Riley R."/>
            <person name="Ohm R."/>
            <person name="Sun H."/>
            <person name="Tunlid A."/>
            <person name="Henrissat B."/>
            <person name="Grigoriev I.V."/>
            <person name="Hibbett D.S."/>
            <person name="Martin F."/>
        </authorList>
    </citation>
    <scope>NUCLEOTIDE SEQUENCE [LARGE SCALE GENOMIC DNA]</scope>
    <source>
        <strain evidence="2">LaAM-08-1</strain>
    </source>
</reference>
<protein>
    <submittedName>
        <fullName evidence="1">Uncharacterized protein</fullName>
    </submittedName>
</protein>
<evidence type="ECO:0000313" key="2">
    <source>
        <dbReference type="Proteomes" id="UP000054477"/>
    </source>
</evidence>
<gene>
    <name evidence="1" type="ORF">K443DRAFT_338713</name>
</gene>
<dbReference type="Proteomes" id="UP000054477">
    <property type="component" value="Unassembled WGS sequence"/>
</dbReference>
<accession>A0A0C9WJQ5</accession>
<evidence type="ECO:0000313" key="1">
    <source>
        <dbReference type="EMBL" id="KIJ95104.1"/>
    </source>
</evidence>
<keyword evidence="2" id="KW-1185">Reference proteome</keyword>
<proteinExistence type="predicted"/>
<sequence length="78" mass="8401">MFATRASTASSPPGDLISPDLNLSGFNSNYSHQSCYPGKNNLKYRMAGIRLASVGAFGLSTDIIFHIPSTSTFSKRQT</sequence>
<reference evidence="1 2" key="1">
    <citation type="submission" date="2014-04" db="EMBL/GenBank/DDBJ databases">
        <authorList>
            <consortium name="DOE Joint Genome Institute"/>
            <person name="Kuo A."/>
            <person name="Kohler A."/>
            <person name="Nagy L.G."/>
            <person name="Floudas D."/>
            <person name="Copeland A."/>
            <person name="Barry K.W."/>
            <person name="Cichocki N."/>
            <person name="Veneault-Fourrey C."/>
            <person name="LaButti K."/>
            <person name="Lindquist E.A."/>
            <person name="Lipzen A."/>
            <person name="Lundell T."/>
            <person name="Morin E."/>
            <person name="Murat C."/>
            <person name="Sun H."/>
            <person name="Tunlid A."/>
            <person name="Henrissat B."/>
            <person name="Grigoriev I.V."/>
            <person name="Hibbett D.S."/>
            <person name="Martin F."/>
            <person name="Nordberg H.P."/>
            <person name="Cantor M.N."/>
            <person name="Hua S.X."/>
        </authorList>
    </citation>
    <scope>NUCLEOTIDE SEQUENCE [LARGE SCALE GENOMIC DNA]</scope>
    <source>
        <strain evidence="1 2">LaAM-08-1</strain>
    </source>
</reference>
<dbReference type="HOGENOM" id="CLU_2622395_0_0_1"/>